<reference evidence="1" key="1">
    <citation type="submission" date="2020-04" db="EMBL/GenBank/DDBJ databases">
        <authorList>
            <person name="Alioto T."/>
            <person name="Alioto T."/>
            <person name="Gomez Garrido J."/>
        </authorList>
    </citation>
    <scope>NUCLEOTIDE SEQUENCE</scope>
    <source>
        <strain evidence="1">A484AB</strain>
    </source>
</reference>
<dbReference type="InterPro" id="IPR003497">
    <property type="entry name" value="BRO_N_domain"/>
</dbReference>
<dbReference type="Proteomes" id="UP001152795">
    <property type="component" value="Unassembled WGS sequence"/>
</dbReference>
<dbReference type="SMART" id="SM01040">
    <property type="entry name" value="Bro-N"/>
    <property type="match status" value="1"/>
</dbReference>
<name>A0A7D9J5C3_PARCT</name>
<sequence>MPRIGEPYEWGNPWEGTELEDIINELIQKTDENRERLTKLETIVEGIQEKPGMTEKTIFSTKGIGGMEKLFENKKLNVSARTVRRGEEVLFYAKDVAESLGYNKPRNAVRIHVWEEDKCTLGSLRRGPAEGPLYKGQPETVLIIEQGLYQLIFGSELKHAKDFRR</sequence>
<dbReference type="AlphaFoldDB" id="A0A7D9J5C3"/>
<dbReference type="PROSITE" id="PS51750">
    <property type="entry name" value="BRO_N"/>
    <property type="match status" value="1"/>
</dbReference>
<comment type="caution">
    <text evidence="1">The sequence shown here is derived from an EMBL/GenBank/DDBJ whole genome shotgun (WGS) entry which is preliminary data.</text>
</comment>
<protein>
    <submittedName>
        <fullName evidence="1">Uncharacterized protein</fullName>
    </submittedName>
</protein>
<dbReference type="Pfam" id="PF02498">
    <property type="entry name" value="Bro-N"/>
    <property type="match status" value="1"/>
</dbReference>
<evidence type="ECO:0000313" key="2">
    <source>
        <dbReference type="Proteomes" id="UP001152795"/>
    </source>
</evidence>
<accession>A0A7D9J5C3</accession>
<dbReference type="OrthoDB" id="7468926at2759"/>
<organism evidence="1 2">
    <name type="scientific">Paramuricea clavata</name>
    <name type="common">Red gorgonian</name>
    <name type="synonym">Violescent sea-whip</name>
    <dbReference type="NCBI Taxonomy" id="317549"/>
    <lineage>
        <taxon>Eukaryota</taxon>
        <taxon>Metazoa</taxon>
        <taxon>Cnidaria</taxon>
        <taxon>Anthozoa</taxon>
        <taxon>Octocorallia</taxon>
        <taxon>Malacalcyonacea</taxon>
        <taxon>Plexauridae</taxon>
        <taxon>Paramuricea</taxon>
    </lineage>
</organism>
<evidence type="ECO:0000313" key="1">
    <source>
        <dbReference type="EMBL" id="CAB4022262.1"/>
    </source>
</evidence>
<dbReference type="EMBL" id="CACRXK020011891">
    <property type="protein sequence ID" value="CAB4022262.1"/>
    <property type="molecule type" value="Genomic_DNA"/>
</dbReference>
<gene>
    <name evidence="1" type="ORF">PACLA_8A047929</name>
</gene>
<keyword evidence="2" id="KW-1185">Reference proteome</keyword>
<proteinExistence type="predicted"/>